<reference evidence="10 11" key="1">
    <citation type="submission" date="2018-03" db="EMBL/GenBank/DDBJ databases">
        <title>The draft genome of Mesorhizobium sp. 6GN-30.</title>
        <authorList>
            <person name="Liu L."/>
            <person name="Li L."/>
            <person name="Wang T."/>
            <person name="Zhang X."/>
            <person name="Liang L."/>
        </authorList>
    </citation>
    <scope>NUCLEOTIDE SEQUENCE [LARGE SCALE GENOMIC DNA]</scope>
    <source>
        <strain evidence="10 11">6GN30</strain>
    </source>
</reference>
<dbReference type="EMBL" id="PXYK01000002">
    <property type="protein sequence ID" value="PSJ65163.1"/>
    <property type="molecule type" value="Genomic_DNA"/>
</dbReference>
<dbReference type="Pfam" id="PF01053">
    <property type="entry name" value="Cys_Met_Meta_PP"/>
    <property type="match status" value="1"/>
</dbReference>
<evidence type="ECO:0000313" key="10">
    <source>
        <dbReference type="EMBL" id="PSJ65163.1"/>
    </source>
</evidence>
<sequence length="398" mass="42920">MTARRNRPQGFSTRAIHLGYDPAEHDGALTPPIYMTSTFAFETAEAGSEMFRGERAGYIYGRTRNPTQTILEERMASLEGGEAAMTAGSGMAAISSVMLTILNPGDEVIVDHTIYGNTFAYFTQALTRFGVIVHLADFTRPETVAELVGENTRAVFFETPANPNLRVIDIAEIARIAGRAGAVVIVDNTFATPALQRPLEFGADVVVHSATKYLGGHGDLLGGIVVGTADMIKQVRTTGLRWMTGATLSPFNCFLLLRGLKTLELRLERHSASAMAVARLLEDHGKVASISYPGLESFPQFDLARRQMSAPGGLIAFELDGGMDMGMAFMNKLSLVTRAVSLGDTETLIQHPASMTHATYGTEERARHGIGDGLLRLSVGLENVDDILDDLDQALNAL</sequence>
<evidence type="ECO:0000256" key="9">
    <source>
        <dbReference type="RuleBase" id="RU362118"/>
    </source>
</evidence>
<dbReference type="EC" id="4.4.1.11" evidence="3"/>
<dbReference type="InterPro" id="IPR015422">
    <property type="entry name" value="PyrdxlP-dep_Trfase_small"/>
</dbReference>
<comment type="cofactor">
    <cofactor evidence="1 9">
        <name>pyridoxal 5'-phosphate</name>
        <dbReference type="ChEBI" id="CHEBI:597326"/>
    </cofactor>
</comment>
<evidence type="ECO:0000256" key="7">
    <source>
        <dbReference type="ARBA" id="ARBA00049180"/>
    </source>
</evidence>
<protein>
    <recommendedName>
        <fullName evidence="4">L-methionine gamma-lyase</fullName>
        <ecNumber evidence="3">4.4.1.11</ecNumber>
    </recommendedName>
</protein>
<dbReference type="Proteomes" id="UP000241229">
    <property type="component" value="Unassembled WGS sequence"/>
</dbReference>
<dbReference type="InterPro" id="IPR015421">
    <property type="entry name" value="PyrdxlP-dep_Trfase_major"/>
</dbReference>
<dbReference type="CDD" id="cd00614">
    <property type="entry name" value="CGS_like"/>
    <property type="match status" value="1"/>
</dbReference>
<dbReference type="OrthoDB" id="9805807at2"/>
<dbReference type="InterPro" id="IPR015424">
    <property type="entry name" value="PyrdxlP-dep_Trfase"/>
</dbReference>
<dbReference type="FunFam" id="3.40.640.10:FF:000046">
    <property type="entry name" value="Cystathionine gamma-lyase"/>
    <property type="match status" value="1"/>
</dbReference>
<dbReference type="NCBIfam" id="TIGR01328">
    <property type="entry name" value="met_gam_lyase"/>
    <property type="match status" value="1"/>
</dbReference>
<dbReference type="GO" id="GO:0030170">
    <property type="term" value="F:pyridoxal phosphate binding"/>
    <property type="evidence" value="ECO:0007669"/>
    <property type="project" value="InterPro"/>
</dbReference>
<evidence type="ECO:0000256" key="5">
    <source>
        <dbReference type="ARBA" id="ARBA00022898"/>
    </source>
</evidence>
<proteinExistence type="inferred from homology"/>
<dbReference type="GO" id="GO:0009086">
    <property type="term" value="P:methionine biosynthetic process"/>
    <property type="evidence" value="ECO:0007669"/>
    <property type="project" value="UniProtKB-ARBA"/>
</dbReference>
<dbReference type="InterPro" id="IPR054542">
    <property type="entry name" value="Cys_met_metab_PP"/>
</dbReference>
<evidence type="ECO:0000256" key="2">
    <source>
        <dbReference type="ARBA" id="ARBA00008667"/>
    </source>
</evidence>
<evidence type="ECO:0000256" key="3">
    <source>
        <dbReference type="ARBA" id="ARBA00012222"/>
    </source>
</evidence>
<dbReference type="InterPro" id="IPR006237">
    <property type="entry name" value="L-Met_gamma_lys"/>
</dbReference>
<dbReference type="GO" id="GO:0018826">
    <property type="term" value="F:methionine gamma-lyase activity"/>
    <property type="evidence" value="ECO:0007669"/>
    <property type="project" value="UniProtKB-EC"/>
</dbReference>
<dbReference type="PROSITE" id="PS00868">
    <property type="entry name" value="CYS_MET_METAB_PP"/>
    <property type="match status" value="1"/>
</dbReference>
<dbReference type="GO" id="GO:0019346">
    <property type="term" value="P:transsulfuration"/>
    <property type="evidence" value="ECO:0007669"/>
    <property type="project" value="InterPro"/>
</dbReference>
<gene>
    <name evidence="10" type="primary">megL</name>
    <name evidence="10" type="ORF">C7I84_02105</name>
</gene>
<feature type="modified residue" description="N6-(pyridoxal phosphate)lysine" evidence="8">
    <location>
        <position position="212"/>
    </location>
</feature>
<evidence type="ECO:0000313" key="11">
    <source>
        <dbReference type="Proteomes" id="UP000241229"/>
    </source>
</evidence>
<dbReference type="RefSeq" id="WP_106770503.1">
    <property type="nucleotide sequence ID" value="NZ_PXYK01000002.1"/>
</dbReference>
<comment type="similarity">
    <text evidence="2">Belongs to the trans-sulfuration enzymes family. L-methionine gamma-lyase subfamily.</text>
</comment>
<dbReference type="GO" id="GO:0005737">
    <property type="term" value="C:cytoplasm"/>
    <property type="evidence" value="ECO:0007669"/>
    <property type="project" value="TreeGrafter"/>
</dbReference>
<name>A0A2P7SRR1_9HYPH</name>
<keyword evidence="11" id="KW-1185">Reference proteome</keyword>
<dbReference type="PANTHER" id="PTHR11808:SF80">
    <property type="entry name" value="CYSTATHIONINE GAMMA-LYASE"/>
    <property type="match status" value="1"/>
</dbReference>
<keyword evidence="6 10" id="KW-0456">Lyase</keyword>
<dbReference type="InterPro" id="IPR000277">
    <property type="entry name" value="Cys/Met-Metab_PyrdxlP-dep_enz"/>
</dbReference>
<dbReference type="PIRSF" id="PIRSF001434">
    <property type="entry name" value="CGS"/>
    <property type="match status" value="1"/>
</dbReference>
<dbReference type="FunFam" id="3.90.1150.10:FF:000033">
    <property type="entry name" value="Cystathionine gamma-synthase"/>
    <property type="match status" value="1"/>
</dbReference>
<dbReference type="SUPFAM" id="SSF53383">
    <property type="entry name" value="PLP-dependent transferases"/>
    <property type="match status" value="1"/>
</dbReference>
<comment type="catalytic activity">
    <reaction evidence="7">
        <text>L-methionine + H2O = methanethiol + 2-oxobutanoate + NH4(+)</text>
        <dbReference type="Rhea" id="RHEA:23800"/>
        <dbReference type="ChEBI" id="CHEBI:15377"/>
        <dbReference type="ChEBI" id="CHEBI:16007"/>
        <dbReference type="ChEBI" id="CHEBI:16763"/>
        <dbReference type="ChEBI" id="CHEBI:28938"/>
        <dbReference type="ChEBI" id="CHEBI:57844"/>
        <dbReference type="EC" id="4.4.1.11"/>
    </reaction>
</comment>
<comment type="caution">
    <text evidence="10">The sequence shown here is derived from an EMBL/GenBank/DDBJ whole genome shotgun (WGS) entry which is preliminary data.</text>
</comment>
<dbReference type="PANTHER" id="PTHR11808">
    <property type="entry name" value="TRANS-SULFURATION ENZYME FAMILY MEMBER"/>
    <property type="match status" value="1"/>
</dbReference>
<dbReference type="AlphaFoldDB" id="A0A2P7SRR1"/>
<keyword evidence="5 8" id="KW-0663">Pyridoxal phosphate</keyword>
<organism evidence="10 11">
    <name type="scientific">Kumtagia ephedrae</name>
    <dbReference type="NCBI Taxonomy" id="2116701"/>
    <lineage>
        <taxon>Bacteria</taxon>
        <taxon>Pseudomonadati</taxon>
        <taxon>Pseudomonadota</taxon>
        <taxon>Alphaproteobacteria</taxon>
        <taxon>Hyphomicrobiales</taxon>
        <taxon>Phyllobacteriaceae</taxon>
        <taxon>Kumtagia</taxon>
    </lineage>
</organism>
<evidence type="ECO:0000256" key="8">
    <source>
        <dbReference type="PIRSR" id="PIRSR001434-2"/>
    </source>
</evidence>
<evidence type="ECO:0000256" key="1">
    <source>
        <dbReference type="ARBA" id="ARBA00001933"/>
    </source>
</evidence>
<evidence type="ECO:0000256" key="6">
    <source>
        <dbReference type="ARBA" id="ARBA00023239"/>
    </source>
</evidence>
<dbReference type="Gene3D" id="3.90.1150.10">
    <property type="entry name" value="Aspartate Aminotransferase, domain 1"/>
    <property type="match status" value="1"/>
</dbReference>
<evidence type="ECO:0000256" key="4">
    <source>
        <dbReference type="ARBA" id="ARBA00019040"/>
    </source>
</evidence>
<accession>A0A2P7SRR1</accession>
<dbReference type="Gene3D" id="3.40.640.10">
    <property type="entry name" value="Type I PLP-dependent aspartate aminotransferase-like (Major domain)"/>
    <property type="match status" value="1"/>
</dbReference>